<gene>
    <name evidence="4" type="ORF">PAECIP111802_02093</name>
</gene>
<dbReference type="InterPro" id="IPR001119">
    <property type="entry name" value="SLH_dom"/>
</dbReference>
<dbReference type="PROSITE" id="PS00626">
    <property type="entry name" value="RCC1_2"/>
    <property type="match status" value="6"/>
</dbReference>
<proteinExistence type="predicted"/>
<dbReference type="InterPro" id="IPR051553">
    <property type="entry name" value="Ran_GTPase-activating"/>
</dbReference>
<dbReference type="PANTHER" id="PTHR45982">
    <property type="entry name" value="REGULATOR OF CHROMOSOME CONDENSATION"/>
    <property type="match status" value="1"/>
</dbReference>
<dbReference type="EMBL" id="CAJVCE010000005">
    <property type="protein sequence ID" value="CAG7635053.1"/>
    <property type="molecule type" value="Genomic_DNA"/>
</dbReference>
<dbReference type="PROSITE" id="PS51272">
    <property type="entry name" value="SLH"/>
    <property type="match status" value="2"/>
</dbReference>
<dbReference type="PANTHER" id="PTHR45982:SF1">
    <property type="entry name" value="REGULATOR OF CHROMOSOME CONDENSATION"/>
    <property type="match status" value="1"/>
</dbReference>
<dbReference type="Pfam" id="PF00395">
    <property type="entry name" value="SLH"/>
    <property type="match status" value="2"/>
</dbReference>
<protein>
    <recommendedName>
        <fullName evidence="3">SLH domain-containing protein</fullName>
    </recommendedName>
</protein>
<dbReference type="Pfam" id="PF25390">
    <property type="entry name" value="WD40_RLD"/>
    <property type="match status" value="2"/>
</dbReference>
<evidence type="ECO:0000256" key="2">
    <source>
        <dbReference type="SAM" id="SignalP"/>
    </source>
</evidence>
<name>A0ABM8VFG7_9BACL</name>
<evidence type="ECO:0000313" key="4">
    <source>
        <dbReference type="EMBL" id="CAG7635053.1"/>
    </source>
</evidence>
<evidence type="ECO:0000256" key="1">
    <source>
        <dbReference type="ARBA" id="ARBA00022658"/>
    </source>
</evidence>
<keyword evidence="1" id="KW-0344">Guanine-nucleotide releasing factor</keyword>
<dbReference type="Proteomes" id="UP000730618">
    <property type="component" value="Unassembled WGS sequence"/>
</dbReference>
<comment type="caution">
    <text evidence="4">The sequence shown here is derived from an EMBL/GenBank/DDBJ whole genome shotgun (WGS) entry which is preliminary data.</text>
</comment>
<dbReference type="InterPro" id="IPR000408">
    <property type="entry name" value="Reg_chr_condens"/>
</dbReference>
<feature type="chain" id="PRO_5046337187" description="SLH domain-containing protein" evidence="2">
    <location>
        <begin position="37"/>
        <end position="942"/>
    </location>
</feature>
<accession>A0ABM8VFG7</accession>
<sequence length="942" mass="98251">MNATIHTKFNLALLLKIGLALLVIFGSFAAARPAWADASSQAGEAGIAQITGGLGHTVALKTDGTVWTWGDNQRGKLGAGKLVNRYTPSRLSDLTDVKAIASGNNHTLALKKDGSVWAWGGNNSGQLGDGTRKDSGTPVHVEGLNSIMAIAAGANHSVALREDGVVFAWGDNDYGQLGDVTTEDHDTPKEVVGLPEITSIASGVNHVLAVTKEKTVVGWGDNNGGQLGYGTVGGKRTYRVFVEFIQDVKAVAAGNNFSLALKEDGSVFAWGSDTTGQLGNSYGYHYINVAANPKVVTGLRGITAIAAGNTHAMAMSKDGDLYTWGGNQFGQLGIGNTDNKLIFSKIAGFEHTTLIGSGAFHAMAMKADGSVWTWGSNVMGQLGDGSTTNRTTPVMLPRFSLIVNKTDIPESTLSYSNSITPFPIAAGDGFTAVIKDGQVWTWGENTFGQLGIGSSVFKNTPQPVSSLPDSVLLSAKLAQAAALQKDGTVRAWGSNISGQFGDGTTENKNIPAAVPALTDVVSIGSGTNFSVFLKKDGSVWTTGDNSFGQQGDGLAEDRTSPAKVEGLPLIQAVAAGGYHVLALTPDGHVWSWGDNSSGQLGDGTTMPRRSPVAVPKLEEVTAIAAGRNFSLALKADGSVWAWGYNAFGQLGDGTTSSRKEPAPVSGLYGVKSIAAGAYHAIVVKSDGTVWSWGNNLFGQLGDGTTENRSTAVQVKAATGIQYVAAGTYHSAAIDKNEAVWTWGSNGGGQLGDGEYKSRSIPQVIVGFNPMFSDLAGHWAQSSIDAAVQQGMVDGYPDGTFHPDSSIARSELVKLVASALKLNTPVQEAGQPWYVPYEKALQDAGILRQDDLQGAWEDAATRGELARIAVRASSNVPSASAVDTASAMQEALKKGIMQGLDGGRLAPEDTTTRAQAIVVVERLLAVKAGTVLPVDVQSLVKTP</sequence>
<feature type="signal peptide" evidence="2">
    <location>
        <begin position="1"/>
        <end position="36"/>
    </location>
</feature>
<keyword evidence="5" id="KW-1185">Reference proteome</keyword>
<dbReference type="RefSeq" id="WP_218098439.1">
    <property type="nucleotide sequence ID" value="NZ_CAJVCE010000005.1"/>
</dbReference>
<dbReference type="Pfam" id="PF13540">
    <property type="entry name" value="RCC1_2"/>
    <property type="match status" value="4"/>
</dbReference>
<keyword evidence="2" id="KW-0732">Signal</keyword>
<reference evidence="4 5" key="1">
    <citation type="submission" date="2021-06" db="EMBL/GenBank/DDBJ databases">
        <authorList>
            <person name="Criscuolo A."/>
        </authorList>
    </citation>
    <scope>NUCLEOTIDE SEQUENCE [LARGE SCALE GENOMIC DNA]</scope>
    <source>
        <strain evidence="5">CIP 111802</strain>
    </source>
</reference>
<evidence type="ECO:0000259" key="3">
    <source>
        <dbReference type="PROSITE" id="PS51272"/>
    </source>
</evidence>
<organism evidence="4 5">
    <name type="scientific">Paenibacillus allorhizosphaerae</name>
    <dbReference type="NCBI Taxonomy" id="2849866"/>
    <lineage>
        <taxon>Bacteria</taxon>
        <taxon>Bacillati</taxon>
        <taxon>Bacillota</taxon>
        <taxon>Bacilli</taxon>
        <taxon>Bacillales</taxon>
        <taxon>Paenibacillaceae</taxon>
        <taxon>Paenibacillus</taxon>
    </lineage>
</organism>
<dbReference type="PROSITE" id="PS50012">
    <property type="entry name" value="RCC1_3"/>
    <property type="match status" value="13"/>
</dbReference>
<evidence type="ECO:0000313" key="5">
    <source>
        <dbReference type="Proteomes" id="UP000730618"/>
    </source>
</evidence>
<feature type="domain" description="SLH" evidence="3">
    <location>
        <begin position="867"/>
        <end position="933"/>
    </location>
</feature>
<dbReference type="InterPro" id="IPR058923">
    <property type="entry name" value="RCC1-like_dom"/>
</dbReference>
<feature type="domain" description="SLH" evidence="3">
    <location>
        <begin position="766"/>
        <end position="829"/>
    </location>
</feature>